<accession>S7WUH9</accession>
<name>S7WUH9_9BACT</name>
<proteinExistence type="predicted"/>
<dbReference type="eggNOG" id="COG0845">
    <property type="taxonomic scope" value="Bacteria"/>
</dbReference>
<dbReference type="OrthoDB" id="9806939at2"/>
<reference evidence="1 2" key="1">
    <citation type="journal article" date="2013" name="Genome Announc.">
        <title>Draft Genome Sequence of Cyclobacterium qasimii Strain M12-11BT, Isolated from Arctic Marine Sediment.</title>
        <authorList>
            <person name="Shivaji S."/>
            <person name="Ara S."/>
            <person name="Singh A."/>
            <person name="Kumar Pinnaka A."/>
        </authorList>
    </citation>
    <scope>NUCLEOTIDE SEQUENCE [LARGE SCALE GENOMIC DNA]</scope>
    <source>
        <strain evidence="1 2">M12-11B</strain>
    </source>
</reference>
<comment type="caution">
    <text evidence="1">The sequence shown here is derived from an EMBL/GenBank/DDBJ whole genome shotgun (WGS) entry which is preliminary data.</text>
</comment>
<evidence type="ECO:0000313" key="2">
    <source>
        <dbReference type="Proteomes" id="UP000014974"/>
    </source>
</evidence>
<dbReference type="Proteomes" id="UP000014974">
    <property type="component" value="Unassembled WGS sequence"/>
</dbReference>
<evidence type="ECO:0000313" key="1">
    <source>
        <dbReference type="EMBL" id="EPR67713.1"/>
    </source>
</evidence>
<dbReference type="EMBL" id="ATNM01000115">
    <property type="protein sequence ID" value="EPR67713.1"/>
    <property type="molecule type" value="Genomic_DNA"/>
</dbReference>
<gene>
    <name evidence="1" type="ORF">ADICYQ_3268</name>
</gene>
<organism evidence="1 2">
    <name type="scientific">Cyclobacterium qasimii M12-11B</name>
    <dbReference type="NCBI Taxonomy" id="641524"/>
    <lineage>
        <taxon>Bacteria</taxon>
        <taxon>Pseudomonadati</taxon>
        <taxon>Bacteroidota</taxon>
        <taxon>Cytophagia</taxon>
        <taxon>Cytophagales</taxon>
        <taxon>Cyclobacteriaceae</taxon>
        <taxon>Cyclobacterium</taxon>
    </lineage>
</organism>
<dbReference type="STRING" id="641524.ADICYQ_3268"/>
<dbReference type="AlphaFoldDB" id="S7WUH9"/>
<dbReference type="RefSeq" id="WP_020894226.1">
    <property type="nucleotide sequence ID" value="NZ_ATNM01000115.1"/>
</dbReference>
<protein>
    <submittedName>
        <fullName evidence="1">Uncharacterized protein</fullName>
    </submittedName>
</protein>
<sequence length="68" mass="7958">MFWRKENSVEQVIKSDNLETIRTKRGQLVAEQEAINDEIKLLDERIKTLDTTKHVPLITTFKAQAEVF</sequence>